<dbReference type="AlphaFoldDB" id="A0A0A9CB91"/>
<organism evidence="1">
    <name type="scientific">Arundo donax</name>
    <name type="common">Giant reed</name>
    <name type="synonym">Donax arundinaceus</name>
    <dbReference type="NCBI Taxonomy" id="35708"/>
    <lineage>
        <taxon>Eukaryota</taxon>
        <taxon>Viridiplantae</taxon>
        <taxon>Streptophyta</taxon>
        <taxon>Embryophyta</taxon>
        <taxon>Tracheophyta</taxon>
        <taxon>Spermatophyta</taxon>
        <taxon>Magnoliopsida</taxon>
        <taxon>Liliopsida</taxon>
        <taxon>Poales</taxon>
        <taxon>Poaceae</taxon>
        <taxon>PACMAD clade</taxon>
        <taxon>Arundinoideae</taxon>
        <taxon>Arundineae</taxon>
        <taxon>Arundo</taxon>
    </lineage>
</organism>
<accession>A0A0A9CB91</accession>
<proteinExistence type="predicted"/>
<sequence length="45" mass="5599">MIKFRQVWCNWFACLNYDAGHAEINQSENIEQKLLRQHYRQCYLH</sequence>
<protein>
    <submittedName>
        <fullName evidence="1">Uncharacterized protein</fullName>
    </submittedName>
</protein>
<dbReference type="EMBL" id="GBRH01224326">
    <property type="protein sequence ID" value="JAD73569.1"/>
    <property type="molecule type" value="Transcribed_RNA"/>
</dbReference>
<name>A0A0A9CB91_ARUDO</name>
<evidence type="ECO:0000313" key="1">
    <source>
        <dbReference type="EMBL" id="JAD73569.1"/>
    </source>
</evidence>
<reference evidence="1" key="1">
    <citation type="submission" date="2014-09" db="EMBL/GenBank/DDBJ databases">
        <authorList>
            <person name="Magalhaes I.L.F."/>
            <person name="Oliveira U."/>
            <person name="Santos F.R."/>
            <person name="Vidigal T.H.D.A."/>
            <person name="Brescovit A.D."/>
            <person name="Santos A.J."/>
        </authorList>
    </citation>
    <scope>NUCLEOTIDE SEQUENCE</scope>
    <source>
        <tissue evidence="1">Shoot tissue taken approximately 20 cm above the soil surface</tissue>
    </source>
</reference>
<reference evidence="1" key="2">
    <citation type="journal article" date="2015" name="Data Brief">
        <title>Shoot transcriptome of the giant reed, Arundo donax.</title>
        <authorList>
            <person name="Barrero R.A."/>
            <person name="Guerrero F.D."/>
            <person name="Moolhuijzen P."/>
            <person name="Goolsby J.A."/>
            <person name="Tidwell J."/>
            <person name="Bellgard S.E."/>
            <person name="Bellgard M.I."/>
        </authorList>
    </citation>
    <scope>NUCLEOTIDE SEQUENCE</scope>
    <source>
        <tissue evidence="1">Shoot tissue taken approximately 20 cm above the soil surface</tissue>
    </source>
</reference>